<name>A0A9D4EXU1_DREPO</name>
<dbReference type="Proteomes" id="UP000828390">
    <property type="component" value="Unassembled WGS sequence"/>
</dbReference>
<organism evidence="1 2">
    <name type="scientific">Dreissena polymorpha</name>
    <name type="common">Zebra mussel</name>
    <name type="synonym">Mytilus polymorpha</name>
    <dbReference type="NCBI Taxonomy" id="45954"/>
    <lineage>
        <taxon>Eukaryota</taxon>
        <taxon>Metazoa</taxon>
        <taxon>Spiralia</taxon>
        <taxon>Lophotrochozoa</taxon>
        <taxon>Mollusca</taxon>
        <taxon>Bivalvia</taxon>
        <taxon>Autobranchia</taxon>
        <taxon>Heteroconchia</taxon>
        <taxon>Euheterodonta</taxon>
        <taxon>Imparidentia</taxon>
        <taxon>Neoheterodontei</taxon>
        <taxon>Myida</taxon>
        <taxon>Dreissenoidea</taxon>
        <taxon>Dreissenidae</taxon>
        <taxon>Dreissena</taxon>
    </lineage>
</organism>
<gene>
    <name evidence="1" type="ORF">DPMN_164433</name>
</gene>
<evidence type="ECO:0000313" key="1">
    <source>
        <dbReference type="EMBL" id="KAH3786326.1"/>
    </source>
</evidence>
<comment type="caution">
    <text evidence="1">The sequence shown here is derived from an EMBL/GenBank/DDBJ whole genome shotgun (WGS) entry which is preliminary data.</text>
</comment>
<reference evidence="1" key="2">
    <citation type="submission" date="2020-11" db="EMBL/GenBank/DDBJ databases">
        <authorList>
            <person name="McCartney M.A."/>
            <person name="Auch B."/>
            <person name="Kono T."/>
            <person name="Mallez S."/>
            <person name="Becker A."/>
            <person name="Gohl D.M."/>
            <person name="Silverstein K.A.T."/>
            <person name="Koren S."/>
            <person name="Bechman K.B."/>
            <person name="Herman A."/>
            <person name="Abrahante J.E."/>
            <person name="Garbe J."/>
        </authorList>
    </citation>
    <scope>NUCLEOTIDE SEQUENCE</scope>
    <source>
        <strain evidence="1">Duluth1</strain>
        <tissue evidence="1">Whole animal</tissue>
    </source>
</reference>
<protein>
    <submittedName>
        <fullName evidence="1">Uncharacterized protein</fullName>
    </submittedName>
</protein>
<dbReference type="AlphaFoldDB" id="A0A9D4EXU1"/>
<keyword evidence="2" id="KW-1185">Reference proteome</keyword>
<sequence length="62" mass="6920">MPVTLVITSGATGIRALHAKELHQLLLHHLFTCQRQEIVMRFKGALNLSIYIAPLQLALVMV</sequence>
<evidence type="ECO:0000313" key="2">
    <source>
        <dbReference type="Proteomes" id="UP000828390"/>
    </source>
</evidence>
<dbReference type="EMBL" id="JAIWYP010000008">
    <property type="protein sequence ID" value="KAH3786326.1"/>
    <property type="molecule type" value="Genomic_DNA"/>
</dbReference>
<accession>A0A9D4EXU1</accession>
<reference evidence="1" key="1">
    <citation type="journal article" date="2019" name="bioRxiv">
        <title>The Genome of the Zebra Mussel, Dreissena polymorpha: A Resource for Invasive Species Research.</title>
        <authorList>
            <person name="McCartney M.A."/>
            <person name="Auch B."/>
            <person name="Kono T."/>
            <person name="Mallez S."/>
            <person name="Zhang Y."/>
            <person name="Obille A."/>
            <person name="Becker A."/>
            <person name="Abrahante J.E."/>
            <person name="Garbe J."/>
            <person name="Badalamenti J.P."/>
            <person name="Herman A."/>
            <person name="Mangelson H."/>
            <person name="Liachko I."/>
            <person name="Sullivan S."/>
            <person name="Sone E.D."/>
            <person name="Koren S."/>
            <person name="Silverstein K.A.T."/>
            <person name="Beckman K.B."/>
            <person name="Gohl D.M."/>
        </authorList>
    </citation>
    <scope>NUCLEOTIDE SEQUENCE</scope>
    <source>
        <strain evidence="1">Duluth1</strain>
        <tissue evidence="1">Whole animal</tissue>
    </source>
</reference>
<proteinExistence type="predicted"/>